<dbReference type="Gene3D" id="3.40.50.300">
    <property type="entry name" value="P-loop containing nucleotide triphosphate hydrolases"/>
    <property type="match status" value="1"/>
</dbReference>
<dbReference type="PROSITE" id="PS50088">
    <property type="entry name" value="ANK_REPEAT"/>
    <property type="match status" value="3"/>
</dbReference>
<dbReference type="PROSITE" id="PS50297">
    <property type="entry name" value="ANK_REP_REGION"/>
    <property type="match status" value="2"/>
</dbReference>
<evidence type="ECO:0000259" key="3">
    <source>
        <dbReference type="PROSITE" id="PS50837"/>
    </source>
</evidence>
<dbReference type="InterPro" id="IPR027417">
    <property type="entry name" value="P-loop_NTPase"/>
</dbReference>
<keyword evidence="1" id="KW-0677">Repeat</keyword>
<protein>
    <recommendedName>
        <fullName evidence="3">NACHT domain-containing protein</fullName>
    </recommendedName>
</protein>
<evidence type="ECO:0000313" key="5">
    <source>
        <dbReference type="Proteomes" id="UP001447188"/>
    </source>
</evidence>
<dbReference type="PANTHER" id="PTHR10039:SF16">
    <property type="entry name" value="GPI INOSITOL-DEACYLASE"/>
    <property type="match status" value="1"/>
</dbReference>
<dbReference type="Pfam" id="PF24883">
    <property type="entry name" value="NPHP3_N"/>
    <property type="match status" value="1"/>
</dbReference>
<dbReference type="SUPFAM" id="SSF48403">
    <property type="entry name" value="Ankyrin repeat"/>
    <property type="match status" value="1"/>
</dbReference>
<feature type="repeat" description="ANK" evidence="2">
    <location>
        <begin position="725"/>
        <end position="757"/>
    </location>
</feature>
<dbReference type="Proteomes" id="UP001447188">
    <property type="component" value="Unassembled WGS sequence"/>
</dbReference>
<dbReference type="EMBL" id="JBBBZM010000015">
    <property type="protein sequence ID" value="KAL0639063.1"/>
    <property type="molecule type" value="Genomic_DNA"/>
</dbReference>
<dbReference type="PROSITE" id="PS50837">
    <property type="entry name" value="NACHT"/>
    <property type="match status" value="1"/>
</dbReference>
<name>A0ABR3GT79_9PEZI</name>
<gene>
    <name evidence="4" type="ORF">Q9L58_001945</name>
</gene>
<comment type="caution">
    <text evidence="4">The sequence shown here is derived from an EMBL/GenBank/DDBJ whole genome shotgun (WGS) entry which is preliminary data.</text>
</comment>
<dbReference type="PANTHER" id="PTHR10039">
    <property type="entry name" value="AMELOGENIN"/>
    <property type="match status" value="1"/>
</dbReference>
<dbReference type="InterPro" id="IPR036770">
    <property type="entry name" value="Ankyrin_rpt-contain_sf"/>
</dbReference>
<feature type="repeat" description="ANK" evidence="2">
    <location>
        <begin position="758"/>
        <end position="790"/>
    </location>
</feature>
<dbReference type="InterPro" id="IPR056884">
    <property type="entry name" value="NPHP3-like_N"/>
</dbReference>
<dbReference type="InterPro" id="IPR007111">
    <property type="entry name" value="NACHT_NTPase"/>
</dbReference>
<dbReference type="Pfam" id="PF12796">
    <property type="entry name" value="Ank_2"/>
    <property type="match status" value="1"/>
</dbReference>
<proteinExistence type="predicted"/>
<feature type="repeat" description="ANK" evidence="2">
    <location>
        <begin position="692"/>
        <end position="724"/>
    </location>
</feature>
<reference evidence="4 5" key="1">
    <citation type="submission" date="2024-02" db="EMBL/GenBank/DDBJ databases">
        <title>Discinaceae phylogenomics.</title>
        <authorList>
            <person name="Dirks A.C."/>
            <person name="James T.Y."/>
        </authorList>
    </citation>
    <scope>NUCLEOTIDE SEQUENCE [LARGE SCALE GENOMIC DNA]</scope>
    <source>
        <strain evidence="4 5">ACD0624</strain>
    </source>
</reference>
<dbReference type="SUPFAM" id="SSF52540">
    <property type="entry name" value="P-loop containing nucleoside triphosphate hydrolases"/>
    <property type="match status" value="1"/>
</dbReference>
<keyword evidence="2" id="KW-0040">ANK repeat</keyword>
<dbReference type="InterPro" id="IPR054471">
    <property type="entry name" value="GPIID_WHD"/>
</dbReference>
<keyword evidence="5" id="KW-1185">Reference proteome</keyword>
<dbReference type="SMART" id="SM00248">
    <property type="entry name" value="ANK"/>
    <property type="match status" value="3"/>
</dbReference>
<organism evidence="4 5">
    <name type="scientific">Discina gigas</name>
    <dbReference type="NCBI Taxonomy" id="1032678"/>
    <lineage>
        <taxon>Eukaryota</taxon>
        <taxon>Fungi</taxon>
        <taxon>Dikarya</taxon>
        <taxon>Ascomycota</taxon>
        <taxon>Pezizomycotina</taxon>
        <taxon>Pezizomycetes</taxon>
        <taxon>Pezizales</taxon>
        <taxon>Discinaceae</taxon>
        <taxon>Discina</taxon>
    </lineage>
</organism>
<dbReference type="Pfam" id="PF22939">
    <property type="entry name" value="WHD_GPIID"/>
    <property type="match status" value="1"/>
</dbReference>
<dbReference type="Pfam" id="PF00023">
    <property type="entry name" value="Ank"/>
    <property type="match status" value="1"/>
</dbReference>
<evidence type="ECO:0000256" key="2">
    <source>
        <dbReference type="PROSITE-ProRule" id="PRU00023"/>
    </source>
</evidence>
<dbReference type="Gene3D" id="1.25.40.20">
    <property type="entry name" value="Ankyrin repeat-containing domain"/>
    <property type="match status" value="1"/>
</dbReference>
<evidence type="ECO:0000313" key="4">
    <source>
        <dbReference type="EMBL" id="KAL0639063.1"/>
    </source>
</evidence>
<sequence length="807" mass="90092">MADPLAGLAVASSILAILQLTGTIISQGYSYIALLKDSPKELQDLFNELLSLSGILSALKGQLDHAKNIPNDPRLLALIHLDTPGGPLSTCKNILYRVQKRILSLKNRLGGYMVGPRYVKETKDDIECLERLKSILELALFADQMTLSKALWQYLRTTHNESRIINYELQKEQQVIGKRLRDVGDNVDILRSESKQRKLVGEAVSNSRHRDKILRLLFNTNHSSNHHAACSLRQHGTGNWFIKGEQFKQWRDTPGSLLWLYGIPGAGKTILTSTIVVNITTLHQGSENTAVIYFYFDFKDSSKQTTAGMLGSFLFQLLDKLSAIPHEVHTIFKKYHYLQCPTECELLDLSGVVLGYFTRTFIILDALDESTERSTLLLAIGQLIKTRDLKNTSFLFTSRKEYDIDNEFSKHPVCRVCIQTDQVASDVKLYVIEHIEKDERLRNLQPGLKDHIMLTLATRAKGMFRWVKCQLDIIRETKTPKATREALLSLPQGLDETYERILINVPQDAVLMRRALQLIVFAVRPVTLEEVAEAVIIEAGEVCMDKEARLHDPKLLLAICGSLVSFSGPHLGLAHYSVQEFLTSERILLGPAREFAMTAANSAFNISEICLTYLGFDDFNTGPCASENFESRKQCYPFLAYAAVSWFEHARVKSVEQNIIGLATKLFSVDETQHFLSWRQAYNNSSINAIENATTPLCYTAQFGLHGVSRYLLEHGADTNARGRSGLPVLYYAVKGGFESIVEMVLQYRADVNGADTAGYTPLALAAKAGSEGMVRILLRSGADPNAKRHQGGKPLCIAPCLAGSMA</sequence>
<feature type="domain" description="NACHT" evidence="3">
    <location>
        <begin position="256"/>
        <end position="399"/>
    </location>
</feature>
<evidence type="ECO:0000256" key="1">
    <source>
        <dbReference type="ARBA" id="ARBA00022737"/>
    </source>
</evidence>
<accession>A0ABR3GT79</accession>
<dbReference type="InterPro" id="IPR002110">
    <property type="entry name" value="Ankyrin_rpt"/>
</dbReference>